<dbReference type="Proteomes" id="UP001153332">
    <property type="component" value="Unassembled WGS sequence"/>
</dbReference>
<sequence>MDPLSATASIIALVQAAVAVSKGVRFLRSFGQIPFEFTELLNELSTLHAVIEQVEAALREWETLRPTASYSTSSQSVDSSKVLSLKDNLAQVVKELDDLCRRLEAPRKKRRKHEHDEQNPVSKLRWQKEKSNIERLRYKAQYSRDLLSLCFSAFSSSQAQQHVKVTLDMQQMLYTAAGNIIQLQTQNTKAEEGSRTILKHLQESVDQLKQNLADQKLPQSSEHGVGASKQLLNPKSMVQFQATLVRECSSTCNCNCHQMRHSHSPRWLTTLIGNLFLQYNTIPVFQSPTCDGLTCTAKSLPSVRLYYAFPYWLVARSIEFNVSWSSLFGLGSSLHIRVPRVLMSHPIWRAIQFGDIHWVQLSLANKSVLPTDVDRWGHSLVTVALHNHQYDLARLFAQQGCDIHSKDIFGQTAASTARLMKSITYSSPDIIQKMDASKNLLEEFSLRQQMRETVQSSKVHQAIIQDGDEILLAFTEASSVEINQLDGFGFAPLHWATYRRKSKIVRVLLEAGAAPDIMSRKGDTPLYIAANSRDVDSARLLLESGADVNLSNPFTGYTAIFAAYRHAEISRLILDYGAHLRRETIHGLQTPLYYAAQESYDREPNCEDRSSWAEWFQCLLSAGLDIDNQSGKHAIAPIMLSLWNRNAILLELLIDAGARLDLVDSKQRGILHWAVLSTTTESIEILRRAKISSINPDLPDAEGETPLMWLASRMYASDENLAAGERRVTQDEFWAFKNLVDEIRERNRETRQLNPTTKERDEGVFEIDASMEIASDSNNSVVGWWGGSRVIRARSTSSGCDEFLDFEDESGLVDPLARRILAERLGDALNLAPKEVEEFKYFCTAGSYFRLRNHEGGIVMPGTKHYRRGKKGKREEYTFSDVPWKAILDAAESRIERMAGADDRTRLFEEVMRGLPGRKSTPRWDKSPANPNAKPTTPYSRYRTKEGEEAPTNAQMLKSFGEAAGLDDGGLNFVSAQITWWDAMGDDDRPPILGSSKRKHTVANSSDSDAASTTSTSLAEPRWAVSGGRLGRDHTFADVPSHYARDRLVHYTLTQLDSGKHDQALAALCPDLDQSEITAYSKCIAEGRVVSGKDEAGENHVLKGRNGNRGHKRASQGGEHSGKKTKRTKTPKA</sequence>
<comment type="caution">
    <text evidence="1">The sequence shown here is derived from an EMBL/GenBank/DDBJ whole genome shotgun (WGS) entry which is preliminary data.</text>
</comment>
<protein>
    <submittedName>
        <fullName evidence="1">Uncharacterized protein</fullName>
    </submittedName>
</protein>
<proteinExistence type="predicted"/>
<reference evidence="1" key="1">
    <citation type="submission" date="2022-12" db="EMBL/GenBank/DDBJ databases">
        <title>Genome Sequence of Lasiodiplodia mahajangana.</title>
        <authorList>
            <person name="Buettner E."/>
        </authorList>
    </citation>
    <scope>NUCLEOTIDE SEQUENCE</scope>
    <source>
        <strain evidence="1">VT137</strain>
    </source>
</reference>
<name>A0ACC2JXL4_9PEZI</name>
<keyword evidence="2" id="KW-1185">Reference proteome</keyword>
<evidence type="ECO:0000313" key="1">
    <source>
        <dbReference type="EMBL" id="KAJ8131963.1"/>
    </source>
</evidence>
<dbReference type="EMBL" id="JAPUUL010000199">
    <property type="protein sequence ID" value="KAJ8131963.1"/>
    <property type="molecule type" value="Genomic_DNA"/>
</dbReference>
<accession>A0ACC2JXL4</accession>
<evidence type="ECO:0000313" key="2">
    <source>
        <dbReference type="Proteomes" id="UP001153332"/>
    </source>
</evidence>
<gene>
    <name evidence="1" type="ORF">O1611_g1658</name>
</gene>
<organism evidence="1 2">
    <name type="scientific">Lasiodiplodia mahajangana</name>
    <dbReference type="NCBI Taxonomy" id="1108764"/>
    <lineage>
        <taxon>Eukaryota</taxon>
        <taxon>Fungi</taxon>
        <taxon>Dikarya</taxon>
        <taxon>Ascomycota</taxon>
        <taxon>Pezizomycotina</taxon>
        <taxon>Dothideomycetes</taxon>
        <taxon>Dothideomycetes incertae sedis</taxon>
        <taxon>Botryosphaeriales</taxon>
        <taxon>Botryosphaeriaceae</taxon>
        <taxon>Lasiodiplodia</taxon>
    </lineage>
</organism>